<dbReference type="KEGG" id="tped:TPE_2325"/>
<name>S6A917_9SPIR</name>
<evidence type="ECO:0000313" key="2">
    <source>
        <dbReference type="Proteomes" id="UP000015620"/>
    </source>
</evidence>
<sequence length="259" mass="28881">MKYCKTKILAIYTRYLTKEVIMKNTFKFIFFTALCSILILSCSPKTDIFIQPSGDTVVTLDIKTSVVMDSLLENVSNFSKEERAENKSIFNAEEIKGQLEEKGVKVLSINTESLAGINAKLKISKEQMQEEQAFVKTDMKEGTLLFAIGPDNIKEFVNLLSSDDKEYVELLMAPAITGENLDSEGYIELIKSAYGEKLAAELKKSVMKVSVTCPKKVQSISVKPFGRGQKEGNKAYANIPLAEILCVRDAIFVEVKFTP</sequence>
<dbReference type="HOGENOM" id="CLU_093869_0_0_12"/>
<gene>
    <name evidence="1" type="ORF">TPE_2325</name>
</gene>
<organism evidence="1 2">
    <name type="scientific">Treponema pedis str. T A4</name>
    <dbReference type="NCBI Taxonomy" id="1291379"/>
    <lineage>
        <taxon>Bacteria</taxon>
        <taxon>Pseudomonadati</taxon>
        <taxon>Spirochaetota</taxon>
        <taxon>Spirochaetia</taxon>
        <taxon>Spirochaetales</taxon>
        <taxon>Treponemataceae</taxon>
        <taxon>Treponema</taxon>
    </lineage>
</organism>
<accession>S6A917</accession>
<protein>
    <submittedName>
        <fullName evidence="1">Uncharacterized protein</fullName>
    </submittedName>
</protein>
<dbReference type="EMBL" id="CP004120">
    <property type="protein sequence ID" value="AGT44799.1"/>
    <property type="molecule type" value="Genomic_DNA"/>
</dbReference>
<proteinExistence type="predicted"/>
<reference evidence="1 2" key="1">
    <citation type="journal article" date="2013" name="PLoS ONE">
        <title>Genome-Wide Relatedness of Treponema pedis, from Gingiva and Necrotic Skin Lesions of Pigs, with the Human Oral Pathogen Treponema denticola.</title>
        <authorList>
            <person name="Svartstrom O."/>
            <person name="Mushtaq M."/>
            <person name="Pringle M."/>
            <person name="Segerman B."/>
        </authorList>
    </citation>
    <scope>NUCLEOTIDE SEQUENCE [LARGE SCALE GENOMIC DNA]</scope>
    <source>
        <strain evidence="1">T A4</strain>
    </source>
</reference>
<dbReference type="Proteomes" id="UP000015620">
    <property type="component" value="Chromosome"/>
</dbReference>
<dbReference type="STRING" id="1291379.TPE_2325"/>
<keyword evidence="2" id="KW-1185">Reference proteome</keyword>
<dbReference type="AlphaFoldDB" id="S6A917"/>
<dbReference type="PATRIC" id="fig|1291379.3.peg.2298"/>
<evidence type="ECO:0000313" key="1">
    <source>
        <dbReference type="EMBL" id="AGT44799.1"/>
    </source>
</evidence>